<feature type="signal peptide" evidence="1">
    <location>
        <begin position="1"/>
        <end position="18"/>
    </location>
</feature>
<evidence type="ECO:0008006" key="4">
    <source>
        <dbReference type="Google" id="ProtNLM"/>
    </source>
</evidence>
<comment type="caution">
    <text evidence="2">The sequence shown here is derived from an EMBL/GenBank/DDBJ whole genome shotgun (WGS) entry which is preliminary data.</text>
</comment>
<dbReference type="Proteomes" id="UP001161757">
    <property type="component" value="Unassembled WGS sequence"/>
</dbReference>
<reference evidence="2" key="1">
    <citation type="submission" date="2023-01" db="EMBL/GenBank/DDBJ databases">
        <title>Exophiala dermititidis isolated from Cystic Fibrosis Patient.</title>
        <authorList>
            <person name="Kurbessoian T."/>
            <person name="Crocker A."/>
            <person name="Murante D."/>
            <person name="Hogan D.A."/>
            <person name="Stajich J.E."/>
        </authorList>
    </citation>
    <scope>NUCLEOTIDE SEQUENCE</scope>
    <source>
        <strain evidence="2">Ex8</strain>
    </source>
</reference>
<evidence type="ECO:0000313" key="2">
    <source>
        <dbReference type="EMBL" id="KAJ8992256.1"/>
    </source>
</evidence>
<sequence>MWTGSAHVLVLLMHRLGSERESDEQFVWPFACREGLPKEGHYYPARQAISEHTSCSELNLQLPVAERARNHQRVLFPNGNHFSTQGHLVRFKFEAVILPAETRNNVSCPQWNGNHFSTQKASSHAPSSAQ</sequence>
<evidence type="ECO:0000256" key="1">
    <source>
        <dbReference type="SAM" id="SignalP"/>
    </source>
</evidence>
<name>A0AAN6EV77_EXODE</name>
<keyword evidence="1" id="KW-0732">Signal</keyword>
<protein>
    <recommendedName>
        <fullName evidence="4">Secreted protein</fullName>
    </recommendedName>
</protein>
<gene>
    <name evidence="2" type="ORF">HRR80_004147</name>
</gene>
<organism evidence="2 3">
    <name type="scientific">Exophiala dermatitidis</name>
    <name type="common">Black yeast-like fungus</name>
    <name type="synonym">Wangiella dermatitidis</name>
    <dbReference type="NCBI Taxonomy" id="5970"/>
    <lineage>
        <taxon>Eukaryota</taxon>
        <taxon>Fungi</taxon>
        <taxon>Dikarya</taxon>
        <taxon>Ascomycota</taxon>
        <taxon>Pezizomycotina</taxon>
        <taxon>Eurotiomycetes</taxon>
        <taxon>Chaetothyriomycetidae</taxon>
        <taxon>Chaetothyriales</taxon>
        <taxon>Herpotrichiellaceae</taxon>
        <taxon>Exophiala</taxon>
    </lineage>
</organism>
<evidence type="ECO:0000313" key="3">
    <source>
        <dbReference type="Proteomes" id="UP001161757"/>
    </source>
</evidence>
<dbReference type="AlphaFoldDB" id="A0AAN6EV77"/>
<feature type="chain" id="PRO_5042985140" description="Secreted protein" evidence="1">
    <location>
        <begin position="19"/>
        <end position="130"/>
    </location>
</feature>
<proteinExistence type="predicted"/>
<dbReference type="EMBL" id="JAJGCB010000006">
    <property type="protein sequence ID" value="KAJ8992256.1"/>
    <property type="molecule type" value="Genomic_DNA"/>
</dbReference>
<accession>A0AAN6EV77</accession>